<keyword evidence="2" id="KW-1185">Reference proteome</keyword>
<dbReference type="Proteomes" id="UP001164929">
    <property type="component" value="Chromosome 13"/>
</dbReference>
<sequence length="191" mass="22038">MSFQQAHFKMLSKQPSKSSSHAVITERTILSPFTKEYRVLTANSWHTPIFGRFSSLREEPKSGISKQVGDWEGEFTRVISFLQNKFLIYILRIQELGAPTSIKSGREGKITVCLPPQTVAYANFWRVLLSMEESSYNCSSKLCLISCGIYFPDEEDSWQFLFQAFLYRIELYKAEFVKGRPKFSTASKRTE</sequence>
<evidence type="ECO:0000313" key="1">
    <source>
        <dbReference type="EMBL" id="KAJ6974505.1"/>
    </source>
</evidence>
<protein>
    <submittedName>
        <fullName evidence="1">Uncharacterized protein</fullName>
    </submittedName>
</protein>
<comment type="caution">
    <text evidence="1">The sequence shown here is derived from an EMBL/GenBank/DDBJ whole genome shotgun (WGS) entry which is preliminary data.</text>
</comment>
<dbReference type="AlphaFoldDB" id="A0AAD6LWA5"/>
<gene>
    <name evidence="1" type="ORF">NC653_030565</name>
</gene>
<reference evidence="1" key="1">
    <citation type="journal article" date="2023" name="Mol. Ecol. Resour.">
        <title>Chromosome-level genome assembly of a triploid poplar Populus alba 'Berolinensis'.</title>
        <authorList>
            <person name="Chen S."/>
            <person name="Yu Y."/>
            <person name="Wang X."/>
            <person name="Wang S."/>
            <person name="Zhang T."/>
            <person name="Zhou Y."/>
            <person name="He R."/>
            <person name="Meng N."/>
            <person name="Wang Y."/>
            <person name="Liu W."/>
            <person name="Liu Z."/>
            <person name="Liu J."/>
            <person name="Guo Q."/>
            <person name="Huang H."/>
            <person name="Sederoff R.R."/>
            <person name="Wang G."/>
            <person name="Qu G."/>
            <person name="Chen S."/>
        </authorList>
    </citation>
    <scope>NUCLEOTIDE SEQUENCE</scope>
    <source>
        <strain evidence="1">SC-2020</strain>
    </source>
</reference>
<organism evidence="1 2">
    <name type="scientific">Populus alba x Populus x berolinensis</name>
    <dbReference type="NCBI Taxonomy" id="444605"/>
    <lineage>
        <taxon>Eukaryota</taxon>
        <taxon>Viridiplantae</taxon>
        <taxon>Streptophyta</taxon>
        <taxon>Embryophyta</taxon>
        <taxon>Tracheophyta</taxon>
        <taxon>Spermatophyta</taxon>
        <taxon>Magnoliopsida</taxon>
        <taxon>eudicotyledons</taxon>
        <taxon>Gunneridae</taxon>
        <taxon>Pentapetalae</taxon>
        <taxon>rosids</taxon>
        <taxon>fabids</taxon>
        <taxon>Malpighiales</taxon>
        <taxon>Salicaceae</taxon>
        <taxon>Saliceae</taxon>
        <taxon>Populus</taxon>
    </lineage>
</organism>
<evidence type="ECO:0000313" key="2">
    <source>
        <dbReference type="Proteomes" id="UP001164929"/>
    </source>
</evidence>
<name>A0AAD6LWA5_9ROSI</name>
<dbReference type="EMBL" id="JAQIZT010000013">
    <property type="protein sequence ID" value="KAJ6974505.1"/>
    <property type="molecule type" value="Genomic_DNA"/>
</dbReference>
<accession>A0AAD6LWA5</accession>
<proteinExistence type="predicted"/>